<dbReference type="PANTHER" id="PTHR31681">
    <property type="entry name" value="C2H2-LIKE ZINC FINGER PROTEIN"/>
    <property type="match status" value="1"/>
</dbReference>
<comment type="caution">
    <text evidence="2">The sequence shown here is derived from an EMBL/GenBank/DDBJ whole genome shotgun (WGS) entry which is preliminary data.</text>
</comment>
<evidence type="ECO:0000313" key="3">
    <source>
        <dbReference type="Proteomes" id="UP000736335"/>
    </source>
</evidence>
<protein>
    <recommendedName>
        <fullName evidence="1">PARP catalytic domain-containing protein</fullName>
    </recommendedName>
</protein>
<dbReference type="AlphaFoldDB" id="A0A9P6L5F5"/>
<dbReference type="GO" id="GO:0003950">
    <property type="term" value="F:NAD+ poly-ADP-ribosyltransferase activity"/>
    <property type="evidence" value="ECO:0007669"/>
    <property type="project" value="InterPro"/>
</dbReference>
<dbReference type="Proteomes" id="UP000736335">
    <property type="component" value="Unassembled WGS sequence"/>
</dbReference>
<gene>
    <name evidence="2" type="ORF">BJ322DRAFT_1008547</name>
</gene>
<keyword evidence="3" id="KW-1185">Reference proteome</keyword>
<dbReference type="Gene3D" id="3.90.228.10">
    <property type="match status" value="2"/>
</dbReference>
<reference evidence="2" key="1">
    <citation type="journal article" date="2020" name="Nat. Commun.">
        <title>Large-scale genome sequencing of mycorrhizal fungi provides insights into the early evolution of symbiotic traits.</title>
        <authorList>
            <person name="Miyauchi S."/>
            <person name="Kiss E."/>
            <person name="Kuo A."/>
            <person name="Drula E."/>
            <person name="Kohler A."/>
            <person name="Sanchez-Garcia M."/>
            <person name="Morin E."/>
            <person name="Andreopoulos B."/>
            <person name="Barry K.W."/>
            <person name="Bonito G."/>
            <person name="Buee M."/>
            <person name="Carver A."/>
            <person name="Chen C."/>
            <person name="Cichocki N."/>
            <person name="Clum A."/>
            <person name="Culley D."/>
            <person name="Crous P.W."/>
            <person name="Fauchery L."/>
            <person name="Girlanda M."/>
            <person name="Hayes R.D."/>
            <person name="Keri Z."/>
            <person name="LaButti K."/>
            <person name="Lipzen A."/>
            <person name="Lombard V."/>
            <person name="Magnuson J."/>
            <person name="Maillard F."/>
            <person name="Murat C."/>
            <person name="Nolan M."/>
            <person name="Ohm R.A."/>
            <person name="Pangilinan J."/>
            <person name="Pereira M.F."/>
            <person name="Perotto S."/>
            <person name="Peter M."/>
            <person name="Pfister S."/>
            <person name="Riley R."/>
            <person name="Sitrit Y."/>
            <person name="Stielow J.B."/>
            <person name="Szollosi G."/>
            <person name="Zifcakova L."/>
            <person name="Stursova M."/>
            <person name="Spatafora J.W."/>
            <person name="Tedersoo L."/>
            <person name="Vaario L.M."/>
            <person name="Yamada A."/>
            <person name="Yan M."/>
            <person name="Wang P."/>
            <person name="Xu J."/>
            <person name="Bruns T."/>
            <person name="Baldrian P."/>
            <person name="Vilgalys R."/>
            <person name="Dunand C."/>
            <person name="Henrissat B."/>
            <person name="Grigoriev I.V."/>
            <person name="Hibbett D."/>
            <person name="Nagy L.G."/>
            <person name="Martin F.M."/>
        </authorList>
    </citation>
    <scope>NUCLEOTIDE SEQUENCE</scope>
    <source>
        <strain evidence="2">UH-Tt-Lm1</strain>
    </source>
</reference>
<dbReference type="PANTHER" id="PTHR31681:SF3">
    <property type="entry name" value="OS04G0690100 PROTEIN"/>
    <property type="match status" value="1"/>
</dbReference>
<dbReference type="InterPro" id="IPR012317">
    <property type="entry name" value="Poly(ADP-ribose)pol_cat_dom"/>
</dbReference>
<evidence type="ECO:0000313" key="2">
    <source>
        <dbReference type="EMBL" id="KAF9783095.1"/>
    </source>
</evidence>
<sequence length="603" mass="66192">MPTHNIPRRPSLSRPVAIRYCATPGCVELVEKDATGKLGRYCQKAHQLFGEEGCIACRRAEKFGASKFCDSCEKLTKVLAPMIVPVPLDHGIYTDIANQFLKSWQHPTTCPKVQAIYKIVTREDVLEKYNAYRHAVEARSGFASRGMTFGNQLRRWHGTDRHCKIGDNGKTDLCGSVHCSLCRIIKTSFDMSQAKKKTGWGRFGCGIYTSSASSKANDYSTNLVPSTWKALLLAYVAAGKSAEYTVNQPLLTQPPADFDSVRSTSSSPFKPYSDSYFLPIKKSLASLLLRGHWSLHHSAPSCSPPERTYQLTQAALAPTSLPRSGLKMSGICATPGCTDPAFKDANGRIGKYCRKTHKLLGYRGCILCRRGDKFGDSKFCYTCDIATKVLAPVIVPVPTDNETYNNVANQFQKSWRHPTPCPRVQAVFKIVETKNISDKYNAYRNVVEGRGAFTSNGRPAGNQQRRWHGTNRECGLGENGRNSFCYSAQCSLCCIIRASFDLTHSGKKSGSSFGHGIYTSSTSSNSNGYSKNLTASTLKAVLLVYVVVGKAKKIASNQAAVTQPPAGYDSVIAEPATGFLDYDELVVYSEDAVCPAYLVMYDP</sequence>
<organism evidence="2 3">
    <name type="scientific">Thelephora terrestris</name>
    <dbReference type="NCBI Taxonomy" id="56493"/>
    <lineage>
        <taxon>Eukaryota</taxon>
        <taxon>Fungi</taxon>
        <taxon>Dikarya</taxon>
        <taxon>Basidiomycota</taxon>
        <taxon>Agaricomycotina</taxon>
        <taxon>Agaricomycetes</taxon>
        <taxon>Thelephorales</taxon>
        <taxon>Thelephoraceae</taxon>
        <taxon>Thelephora</taxon>
    </lineage>
</organism>
<evidence type="ECO:0000259" key="1">
    <source>
        <dbReference type="Pfam" id="PF00644"/>
    </source>
</evidence>
<feature type="domain" description="PARP catalytic" evidence="1">
    <location>
        <begin position="402"/>
        <end position="574"/>
    </location>
</feature>
<feature type="domain" description="PARP catalytic" evidence="1">
    <location>
        <begin position="169"/>
        <end position="267"/>
    </location>
</feature>
<accession>A0A9P6L5F5</accession>
<reference evidence="2" key="2">
    <citation type="submission" date="2020-11" db="EMBL/GenBank/DDBJ databases">
        <authorList>
            <consortium name="DOE Joint Genome Institute"/>
            <person name="Kuo A."/>
            <person name="Miyauchi S."/>
            <person name="Kiss E."/>
            <person name="Drula E."/>
            <person name="Kohler A."/>
            <person name="Sanchez-Garcia M."/>
            <person name="Andreopoulos B."/>
            <person name="Barry K.W."/>
            <person name="Bonito G."/>
            <person name="Buee M."/>
            <person name="Carver A."/>
            <person name="Chen C."/>
            <person name="Cichocki N."/>
            <person name="Clum A."/>
            <person name="Culley D."/>
            <person name="Crous P.W."/>
            <person name="Fauchery L."/>
            <person name="Girlanda M."/>
            <person name="Hayes R."/>
            <person name="Keri Z."/>
            <person name="Labutti K."/>
            <person name="Lipzen A."/>
            <person name="Lombard V."/>
            <person name="Magnuson J."/>
            <person name="Maillard F."/>
            <person name="Morin E."/>
            <person name="Murat C."/>
            <person name="Nolan M."/>
            <person name="Ohm R."/>
            <person name="Pangilinan J."/>
            <person name="Pereira M."/>
            <person name="Perotto S."/>
            <person name="Peter M."/>
            <person name="Riley R."/>
            <person name="Sitrit Y."/>
            <person name="Stielow B."/>
            <person name="Szollosi G."/>
            <person name="Zifcakova L."/>
            <person name="Stursova M."/>
            <person name="Spatafora J.W."/>
            <person name="Tedersoo L."/>
            <person name="Vaario L.-M."/>
            <person name="Yamada A."/>
            <person name="Yan M."/>
            <person name="Wang P."/>
            <person name="Xu J."/>
            <person name="Bruns T."/>
            <person name="Baldrian P."/>
            <person name="Vilgalys R."/>
            <person name="Henrissat B."/>
            <person name="Grigoriev I.V."/>
            <person name="Hibbett D."/>
            <person name="Nagy L.G."/>
            <person name="Martin F.M."/>
        </authorList>
    </citation>
    <scope>NUCLEOTIDE SEQUENCE</scope>
    <source>
        <strain evidence="2">UH-Tt-Lm1</strain>
    </source>
</reference>
<name>A0A9P6L5F5_9AGAM</name>
<proteinExistence type="predicted"/>
<dbReference type="Pfam" id="PF00644">
    <property type="entry name" value="PARP"/>
    <property type="match status" value="2"/>
</dbReference>
<dbReference type="EMBL" id="WIUZ02000010">
    <property type="protein sequence ID" value="KAF9783095.1"/>
    <property type="molecule type" value="Genomic_DNA"/>
</dbReference>
<dbReference type="OrthoDB" id="9514740at2759"/>
<dbReference type="SUPFAM" id="SSF56399">
    <property type="entry name" value="ADP-ribosylation"/>
    <property type="match status" value="2"/>
</dbReference>